<evidence type="ECO:0000313" key="1">
    <source>
        <dbReference type="EMBL" id="TFV41301.1"/>
    </source>
</evidence>
<accession>A0A4Y9LCP9</accession>
<evidence type="ECO:0008006" key="3">
    <source>
        <dbReference type="Google" id="ProtNLM"/>
    </source>
</evidence>
<sequence length="84" mass="9257">MTSTTIVLFPSMLKALRLVRIHGCMVERRDGLYHLGGNQPACSTAMAGRMIEGGWLVKHGERYHLTEKGWRATGEADSDAGQAR</sequence>
<dbReference type="Proteomes" id="UP000297966">
    <property type="component" value="Unassembled WGS sequence"/>
</dbReference>
<evidence type="ECO:0000313" key="2">
    <source>
        <dbReference type="Proteomes" id="UP000297966"/>
    </source>
</evidence>
<organism evidence="1 2">
    <name type="scientific">Bradyrhizobium niftali</name>
    <dbReference type="NCBI Taxonomy" id="2560055"/>
    <lineage>
        <taxon>Bacteria</taxon>
        <taxon>Pseudomonadati</taxon>
        <taxon>Pseudomonadota</taxon>
        <taxon>Alphaproteobacteria</taxon>
        <taxon>Hyphomicrobiales</taxon>
        <taxon>Nitrobacteraceae</taxon>
        <taxon>Bradyrhizobium</taxon>
    </lineage>
</organism>
<reference evidence="1 2" key="1">
    <citation type="submission" date="2019-03" db="EMBL/GenBank/DDBJ databases">
        <title>Bradyrhizobium diversity isolated from nodules of Chamaecrista fasciculata.</title>
        <authorList>
            <person name="Klepa M.S."/>
            <person name="Urquiaga M.O."/>
            <person name="Hungria M."/>
            <person name="Delamuta J.R."/>
        </authorList>
    </citation>
    <scope>NUCLEOTIDE SEQUENCE [LARGE SCALE GENOMIC DNA]</scope>
    <source>
        <strain evidence="1 2">CNPSo 3448</strain>
    </source>
</reference>
<name>A0A4Y9LCP9_9BRAD</name>
<dbReference type="OrthoDB" id="8254162at2"/>
<comment type="caution">
    <text evidence="1">The sequence shown here is derived from an EMBL/GenBank/DDBJ whole genome shotgun (WGS) entry which is preliminary data.</text>
</comment>
<dbReference type="AlphaFoldDB" id="A0A4Y9LCP9"/>
<proteinExistence type="predicted"/>
<protein>
    <recommendedName>
        <fullName evidence="3">ArsR family transcriptional regulator</fullName>
    </recommendedName>
</protein>
<gene>
    <name evidence="1" type="ORF">E4K65_37220</name>
</gene>
<dbReference type="EMBL" id="SPQT01000030">
    <property type="protein sequence ID" value="TFV41301.1"/>
    <property type="molecule type" value="Genomic_DNA"/>
</dbReference>
<keyword evidence="2" id="KW-1185">Reference proteome</keyword>